<organism evidence="9 10">
    <name type="scientific">Acidaminobacter hydrogenoformans DSM 2784</name>
    <dbReference type="NCBI Taxonomy" id="1120920"/>
    <lineage>
        <taxon>Bacteria</taxon>
        <taxon>Bacillati</taxon>
        <taxon>Bacillota</taxon>
        <taxon>Clostridia</taxon>
        <taxon>Peptostreptococcales</taxon>
        <taxon>Acidaminobacteraceae</taxon>
        <taxon>Acidaminobacter</taxon>
    </lineage>
</organism>
<gene>
    <name evidence="9" type="ORF">SAMN03080599_03188</name>
</gene>
<keyword evidence="3 6" id="KW-0378">Hydrolase</keyword>
<accession>A0A1G5S7R7</accession>
<keyword evidence="1 6" id="KW-0645">Protease</keyword>
<dbReference type="GO" id="GO:0006518">
    <property type="term" value="P:peptide metabolic process"/>
    <property type="evidence" value="ECO:0007669"/>
    <property type="project" value="TreeGrafter"/>
</dbReference>
<dbReference type="InterPro" id="IPR013647">
    <property type="entry name" value="OligopepF_N_dom"/>
</dbReference>
<evidence type="ECO:0000256" key="6">
    <source>
        <dbReference type="RuleBase" id="RU368091"/>
    </source>
</evidence>
<protein>
    <recommendedName>
        <fullName evidence="6">Oligopeptidase F</fullName>
        <ecNumber evidence="6">3.4.24.-</ecNumber>
    </recommendedName>
</protein>
<proteinExistence type="inferred from homology"/>
<comment type="similarity">
    <text evidence="6">Belongs to the peptidase M3B family.</text>
</comment>
<dbReference type="CDD" id="cd09608">
    <property type="entry name" value="M3B_PepF"/>
    <property type="match status" value="1"/>
</dbReference>
<dbReference type="Pfam" id="PF01432">
    <property type="entry name" value="Peptidase_M3"/>
    <property type="match status" value="1"/>
</dbReference>
<dbReference type="PANTHER" id="PTHR11804">
    <property type="entry name" value="PROTEASE M3 THIMET OLIGOPEPTIDASE-RELATED"/>
    <property type="match status" value="1"/>
</dbReference>
<evidence type="ECO:0000313" key="9">
    <source>
        <dbReference type="EMBL" id="SCZ81940.1"/>
    </source>
</evidence>
<evidence type="ECO:0000259" key="8">
    <source>
        <dbReference type="Pfam" id="PF08439"/>
    </source>
</evidence>
<reference evidence="9 10" key="1">
    <citation type="submission" date="2016-10" db="EMBL/GenBank/DDBJ databases">
        <authorList>
            <person name="de Groot N.N."/>
        </authorList>
    </citation>
    <scope>NUCLEOTIDE SEQUENCE [LARGE SCALE GENOMIC DNA]</scope>
    <source>
        <strain evidence="9 10">DSM 2784</strain>
    </source>
</reference>
<dbReference type="InterPro" id="IPR045090">
    <property type="entry name" value="Pept_M3A_M3B"/>
</dbReference>
<sequence length="598" mass="67681">MGALLERHEIPVENRWTIREMYPSQEDWERDFEATKGLINALTAFMGKVGASADTLRGAVDAELALSRKLSNLYAFAKMQLDEDTRVGEHQALVSRMESLSVAAQEAGAFLVPEIMAIDTAIMSLYLGAGPLADYKQYLHNILRFKPHTLSEKEEALLAMAGEMASAPSTVFEMLNAADMKFPEVEDSKGNKIQLTHGNFIPTMESQDRGLRQAAFRGYYKSYQDHIYSMASLLQSEVKKNQFFSRARNFKSARAAALFENHVPVKVYDQLIEAIHRNLPKLHKYISVRKRMLGLEEMHMYDLYVPLIPSVTKKIDYETAKAQVLESLEPLGEAYVETVKAAFDQGWIDVYENAGKRSGAYSWGTYDSKPYILLNYQETLDSMFTLTHEMGHSMHSYMTHHVQPYLYGHYSIFLAEVASTTNEALLNDYLLKRVKDKAERLHLLNHYLDQFRTTVFRQAMFAEFEREIHEAVETGGALTADGLKILYRGLNEKYYGPDVVIDDEIAIEWARIPHFYYNFYVFQYATGFSAAIALSKAILGKEPGAAERYLEFLGAGRSAYPIEILKAAGADMASGAPVDEALELFGELVEEFDQLTQA</sequence>
<name>A0A1G5S7R7_9FIRM</name>
<dbReference type="GO" id="GO:0004222">
    <property type="term" value="F:metalloendopeptidase activity"/>
    <property type="evidence" value="ECO:0007669"/>
    <property type="project" value="UniProtKB-UniRule"/>
</dbReference>
<dbReference type="Gene3D" id="1.10.1370.20">
    <property type="entry name" value="Oligoendopeptidase f, C-terminal domain"/>
    <property type="match status" value="1"/>
</dbReference>
<keyword evidence="2 6" id="KW-0479">Metal-binding</keyword>
<evidence type="ECO:0000259" key="7">
    <source>
        <dbReference type="Pfam" id="PF01432"/>
    </source>
</evidence>
<comment type="cofactor">
    <cofactor evidence="6">
        <name>Zn(2+)</name>
        <dbReference type="ChEBI" id="CHEBI:29105"/>
    </cofactor>
    <text evidence="6">Binds 1 zinc ion.</text>
</comment>
<evidence type="ECO:0000313" key="10">
    <source>
        <dbReference type="Proteomes" id="UP000199208"/>
    </source>
</evidence>
<dbReference type="InterPro" id="IPR042088">
    <property type="entry name" value="OligoPept_F_C"/>
</dbReference>
<dbReference type="NCBIfam" id="TIGR00181">
    <property type="entry name" value="pepF"/>
    <property type="match status" value="1"/>
</dbReference>
<evidence type="ECO:0000256" key="4">
    <source>
        <dbReference type="ARBA" id="ARBA00022833"/>
    </source>
</evidence>
<keyword evidence="4 6" id="KW-0862">Zinc</keyword>
<keyword evidence="10" id="KW-1185">Reference proteome</keyword>
<feature type="domain" description="Peptidase M3A/M3B catalytic" evidence="7">
    <location>
        <begin position="204"/>
        <end position="583"/>
    </location>
</feature>
<dbReference type="EMBL" id="FMWL01000027">
    <property type="protein sequence ID" value="SCZ81940.1"/>
    <property type="molecule type" value="Genomic_DNA"/>
</dbReference>
<dbReference type="InterPro" id="IPR004438">
    <property type="entry name" value="Peptidase_M3B"/>
</dbReference>
<feature type="domain" description="Oligopeptidase F N-terminal" evidence="8">
    <location>
        <begin position="114"/>
        <end position="182"/>
    </location>
</feature>
<dbReference type="Proteomes" id="UP000199208">
    <property type="component" value="Unassembled WGS sequence"/>
</dbReference>
<dbReference type="PANTHER" id="PTHR11804:SF84">
    <property type="entry name" value="SACCHAROLYSIN"/>
    <property type="match status" value="1"/>
</dbReference>
<keyword evidence="5 6" id="KW-0482">Metalloprotease</keyword>
<evidence type="ECO:0000256" key="3">
    <source>
        <dbReference type="ARBA" id="ARBA00022801"/>
    </source>
</evidence>
<dbReference type="Pfam" id="PF08439">
    <property type="entry name" value="Peptidase_M3_N"/>
    <property type="match status" value="1"/>
</dbReference>
<dbReference type="EC" id="3.4.24.-" evidence="6"/>
<evidence type="ECO:0000256" key="1">
    <source>
        <dbReference type="ARBA" id="ARBA00022670"/>
    </source>
</evidence>
<dbReference type="SUPFAM" id="SSF55486">
    <property type="entry name" value="Metalloproteases ('zincins'), catalytic domain"/>
    <property type="match status" value="1"/>
</dbReference>
<dbReference type="GO" id="GO:0046872">
    <property type="term" value="F:metal ion binding"/>
    <property type="evidence" value="ECO:0007669"/>
    <property type="project" value="UniProtKB-UniRule"/>
</dbReference>
<dbReference type="Gene3D" id="1.20.140.70">
    <property type="entry name" value="Oligopeptidase f, N-terminal domain"/>
    <property type="match status" value="1"/>
</dbReference>
<dbReference type="InterPro" id="IPR001567">
    <property type="entry name" value="Pept_M3A_M3B_dom"/>
</dbReference>
<dbReference type="AlphaFoldDB" id="A0A1G5S7R7"/>
<dbReference type="Gene3D" id="1.10.287.830">
    <property type="entry name" value="putative peptidase helix hairpin domain like"/>
    <property type="match status" value="1"/>
</dbReference>
<dbReference type="GO" id="GO:0006508">
    <property type="term" value="P:proteolysis"/>
    <property type="evidence" value="ECO:0007669"/>
    <property type="project" value="UniProtKB-KW"/>
</dbReference>
<dbReference type="STRING" id="1120920.SAMN03080599_03188"/>
<dbReference type="RefSeq" id="WP_242870944.1">
    <property type="nucleotide sequence ID" value="NZ_FMWL01000027.1"/>
</dbReference>
<evidence type="ECO:0000256" key="5">
    <source>
        <dbReference type="ARBA" id="ARBA00023049"/>
    </source>
</evidence>
<comment type="function">
    <text evidence="6">Has oligopeptidase activity and degrades a variety of small bioactive peptides.</text>
</comment>
<evidence type="ECO:0000256" key="2">
    <source>
        <dbReference type="ARBA" id="ARBA00022723"/>
    </source>
</evidence>